<evidence type="ECO:0000313" key="1">
    <source>
        <dbReference type="EMBL" id="KAJ8000861.1"/>
    </source>
</evidence>
<comment type="caution">
    <text evidence="1">The sequence shown here is derived from an EMBL/GenBank/DDBJ whole genome shotgun (WGS) entry which is preliminary data.</text>
</comment>
<dbReference type="Proteomes" id="UP001157502">
    <property type="component" value="Chromosome 15"/>
</dbReference>
<name>A0ACC2GBE4_DALPE</name>
<organism evidence="1 2">
    <name type="scientific">Dallia pectoralis</name>
    <name type="common">Alaska blackfish</name>
    <dbReference type="NCBI Taxonomy" id="75939"/>
    <lineage>
        <taxon>Eukaryota</taxon>
        <taxon>Metazoa</taxon>
        <taxon>Chordata</taxon>
        <taxon>Craniata</taxon>
        <taxon>Vertebrata</taxon>
        <taxon>Euteleostomi</taxon>
        <taxon>Actinopterygii</taxon>
        <taxon>Neopterygii</taxon>
        <taxon>Teleostei</taxon>
        <taxon>Protacanthopterygii</taxon>
        <taxon>Esociformes</taxon>
        <taxon>Umbridae</taxon>
        <taxon>Dallia</taxon>
    </lineage>
</organism>
<accession>A0ACC2GBE4</accession>
<dbReference type="EMBL" id="CM055742">
    <property type="protein sequence ID" value="KAJ8000861.1"/>
    <property type="molecule type" value="Genomic_DNA"/>
</dbReference>
<evidence type="ECO:0000313" key="2">
    <source>
        <dbReference type="Proteomes" id="UP001157502"/>
    </source>
</evidence>
<protein>
    <submittedName>
        <fullName evidence="1">Uncharacterized protein</fullName>
    </submittedName>
</protein>
<sequence>MVIRKNFPRSLSARMFVTVSRPGTGLSADCKSVTCWIASILAHVHVNCILQTDSACHCCYLKQMFSKLSSGTPSRFTRSIYSRARTLVNRVCLCTATEKRRNVWGSLRGLLAHNFAENFHATLVNRSASVCTNCCTTKTCRIQATV</sequence>
<keyword evidence="2" id="KW-1185">Reference proteome</keyword>
<reference evidence="1" key="1">
    <citation type="submission" date="2021-05" db="EMBL/GenBank/DDBJ databases">
        <authorList>
            <person name="Pan Q."/>
            <person name="Jouanno E."/>
            <person name="Zahm M."/>
            <person name="Klopp C."/>
            <person name="Cabau C."/>
            <person name="Louis A."/>
            <person name="Berthelot C."/>
            <person name="Parey E."/>
            <person name="Roest Crollius H."/>
            <person name="Montfort J."/>
            <person name="Robinson-Rechavi M."/>
            <person name="Bouchez O."/>
            <person name="Lampietro C."/>
            <person name="Lopez Roques C."/>
            <person name="Donnadieu C."/>
            <person name="Postlethwait J."/>
            <person name="Bobe J."/>
            <person name="Dillon D."/>
            <person name="Chandos A."/>
            <person name="von Hippel F."/>
            <person name="Guiguen Y."/>
        </authorList>
    </citation>
    <scope>NUCLEOTIDE SEQUENCE</scope>
    <source>
        <strain evidence="1">YG-Jan2019</strain>
    </source>
</reference>
<proteinExistence type="predicted"/>
<gene>
    <name evidence="1" type="ORF">DPEC_G00184780</name>
</gene>